<proteinExistence type="predicted"/>
<dbReference type="KEGG" id="buy:D8S85_15380"/>
<accession>A0A3Q9IQS2</accession>
<dbReference type="Pfam" id="PF09509">
    <property type="entry name" value="Hypoth_Ymh"/>
    <property type="match status" value="1"/>
</dbReference>
<dbReference type="NCBIfam" id="TIGR02391">
    <property type="entry name" value="hypoth_ymh"/>
    <property type="match status" value="1"/>
</dbReference>
<dbReference type="EMBL" id="CP032819">
    <property type="protein sequence ID" value="AZS30791.1"/>
    <property type="molecule type" value="Genomic_DNA"/>
</dbReference>
<keyword evidence="3" id="KW-1185">Reference proteome</keyword>
<reference evidence="2 3" key="1">
    <citation type="submission" date="2018-10" db="EMBL/GenBank/DDBJ databases">
        <title>Butyricimonas faecalis sp. nov., isolated from human faeces and emended description of the genus Butyricimonas.</title>
        <authorList>
            <person name="Le Roy T."/>
            <person name="Van der Smissen P."/>
            <person name="Paquot A."/>
            <person name="Delzenne N."/>
            <person name="Muccioli G."/>
            <person name="Collet J.-F."/>
            <person name="Cani P.D."/>
        </authorList>
    </citation>
    <scope>NUCLEOTIDE SEQUENCE [LARGE SCALE GENOMIC DNA]</scope>
    <source>
        <strain evidence="2 3">H184</strain>
    </source>
</reference>
<dbReference type="Proteomes" id="UP000270673">
    <property type="component" value="Chromosome"/>
</dbReference>
<organism evidence="2 3">
    <name type="scientific">Butyricimonas faecalis</name>
    <dbReference type="NCBI Taxonomy" id="2093856"/>
    <lineage>
        <taxon>Bacteria</taxon>
        <taxon>Pseudomonadati</taxon>
        <taxon>Bacteroidota</taxon>
        <taxon>Bacteroidia</taxon>
        <taxon>Bacteroidales</taxon>
        <taxon>Odoribacteraceae</taxon>
        <taxon>Butyricimonas</taxon>
    </lineage>
</organism>
<evidence type="ECO:0000313" key="3">
    <source>
        <dbReference type="Proteomes" id="UP000270673"/>
    </source>
</evidence>
<dbReference type="InterPro" id="IPR012654">
    <property type="entry name" value="CHP02391"/>
</dbReference>
<name>A0A3Q9IQS2_9BACT</name>
<protein>
    <submittedName>
        <fullName evidence="2">TIGR02391 family protein</fullName>
    </submittedName>
</protein>
<gene>
    <name evidence="2" type="ORF">D8S85_15380</name>
</gene>
<dbReference type="AlphaFoldDB" id="A0A3Q9IQS2"/>
<evidence type="ECO:0000313" key="2">
    <source>
        <dbReference type="EMBL" id="AZS30791.1"/>
    </source>
</evidence>
<dbReference type="OrthoDB" id="1863356at2"/>
<feature type="domain" description="Conserved hypothetical protein CHP02391" evidence="1">
    <location>
        <begin position="143"/>
        <end position="260"/>
    </location>
</feature>
<evidence type="ECO:0000259" key="1">
    <source>
        <dbReference type="Pfam" id="PF09509"/>
    </source>
</evidence>
<sequence length="267" mass="30973">MTVMELRYCLNQGILERISKILGDTSNGLTGSEISYFLQQCNIKDVTPEITKWKRLYSALASVQNFDKCSNKILRFIQIVLNPARFTDNQIFETKRKAINECLSYVGYELQSNGRFRVVTTAKTISEAQQRANDLLVNLQMRNAHQEIFKYCTTELVDKNYFHAVFEACKGLFARIRQLSLINTDGIRLVEYVFNHPILVINSYKSKQEKDEQKGFEAILEGLCNMFRNPEAHQPKIEWPVSEQDALEILSLISYCHRRLDNAKRVE</sequence>